<protein>
    <recommendedName>
        <fullName evidence="3">Tubulin-specific chaperone A</fullName>
    </recommendedName>
</protein>
<dbReference type="PANTHER" id="PTHR21500:SF0">
    <property type="entry name" value="TUBULIN-SPECIFIC CHAPERONE A"/>
    <property type="match status" value="1"/>
</dbReference>
<organism evidence="5 6">
    <name type="scientific">Ascobolus immersus RN42</name>
    <dbReference type="NCBI Taxonomy" id="1160509"/>
    <lineage>
        <taxon>Eukaryota</taxon>
        <taxon>Fungi</taxon>
        <taxon>Dikarya</taxon>
        <taxon>Ascomycota</taxon>
        <taxon>Pezizomycotina</taxon>
        <taxon>Pezizomycetes</taxon>
        <taxon>Pezizales</taxon>
        <taxon>Ascobolaceae</taxon>
        <taxon>Ascobolus</taxon>
    </lineage>
</organism>
<keyword evidence="3" id="KW-0493">Microtubule</keyword>
<feature type="region of interest" description="Disordered" evidence="4">
    <location>
        <begin position="81"/>
        <end position="118"/>
    </location>
</feature>
<dbReference type="EMBL" id="ML119669">
    <property type="protein sequence ID" value="RPA82807.1"/>
    <property type="molecule type" value="Genomic_DNA"/>
</dbReference>
<evidence type="ECO:0000256" key="2">
    <source>
        <dbReference type="ARBA" id="ARBA00023186"/>
    </source>
</evidence>
<dbReference type="PANTHER" id="PTHR21500">
    <property type="entry name" value="TUBULIN-SPECIFIC CHAPERONE A"/>
    <property type="match status" value="1"/>
</dbReference>
<dbReference type="GO" id="GO:0005874">
    <property type="term" value="C:microtubule"/>
    <property type="evidence" value="ECO:0007669"/>
    <property type="project" value="UniProtKB-KW"/>
</dbReference>
<dbReference type="GO" id="GO:0007021">
    <property type="term" value="P:tubulin complex assembly"/>
    <property type="evidence" value="ECO:0007669"/>
    <property type="project" value="UniProtKB-UniRule"/>
</dbReference>
<dbReference type="GO" id="GO:0048487">
    <property type="term" value="F:beta-tubulin binding"/>
    <property type="evidence" value="ECO:0007669"/>
    <property type="project" value="InterPro"/>
</dbReference>
<feature type="compositionally biased region" description="Basic and acidic residues" evidence="4">
    <location>
        <begin position="91"/>
        <end position="112"/>
    </location>
</feature>
<dbReference type="InterPro" id="IPR036126">
    <property type="entry name" value="TBCA_sf"/>
</dbReference>
<keyword evidence="3" id="KW-0206">Cytoskeleton</keyword>
<dbReference type="InterPro" id="IPR004226">
    <property type="entry name" value="TBCA"/>
</dbReference>
<evidence type="ECO:0000313" key="6">
    <source>
        <dbReference type="Proteomes" id="UP000275078"/>
    </source>
</evidence>
<keyword evidence="6" id="KW-1185">Reference proteome</keyword>
<dbReference type="Pfam" id="PF02970">
    <property type="entry name" value="TBCA"/>
    <property type="match status" value="1"/>
</dbReference>
<evidence type="ECO:0000313" key="5">
    <source>
        <dbReference type="EMBL" id="RPA82807.1"/>
    </source>
</evidence>
<dbReference type="SUPFAM" id="SSF46988">
    <property type="entry name" value="Tubulin chaperone cofactor A"/>
    <property type="match status" value="1"/>
</dbReference>
<reference evidence="5 6" key="1">
    <citation type="journal article" date="2018" name="Nat. Ecol. Evol.">
        <title>Pezizomycetes genomes reveal the molecular basis of ectomycorrhizal truffle lifestyle.</title>
        <authorList>
            <person name="Murat C."/>
            <person name="Payen T."/>
            <person name="Noel B."/>
            <person name="Kuo A."/>
            <person name="Morin E."/>
            <person name="Chen J."/>
            <person name="Kohler A."/>
            <person name="Krizsan K."/>
            <person name="Balestrini R."/>
            <person name="Da Silva C."/>
            <person name="Montanini B."/>
            <person name="Hainaut M."/>
            <person name="Levati E."/>
            <person name="Barry K.W."/>
            <person name="Belfiori B."/>
            <person name="Cichocki N."/>
            <person name="Clum A."/>
            <person name="Dockter R.B."/>
            <person name="Fauchery L."/>
            <person name="Guy J."/>
            <person name="Iotti M."/>
            <person name="Le Tacon F."/>
            <person name="Lindquist E.A."/>
            <person name="Lipzen A."/>
            <person name="Malagnac F."/>
            <person name="Mello A."/>
            <person name="Molinier V."/>
            <person name="Miyauchi S."/>
            <person name="Poulain J."/>
            <person name="Riccioni C."/>
            <person name="Rubini A."/>
            <person name="Sitrit Y."/>
            <person name="Splivallo R."/>
            <person name="Traeger S."/>
            <person name="Wang M."/>
            <person name="Zifcakova L."/>
            <person name="Wipf D."/>
            <person name="Zambonelli A."/>
            <person name="Paolocci F."/>
            <person name="Nowrousian M."/>
            <person name="Ottonello S."/>
            <person name="Baldrian P."/>
            <person name="Spatafora J.W."/>
            <person name="Henrissat B."/>
            <person name="Nagy L.G."/>
            <person name="Aury J.M."/>
            <person name="Wincker P."/>
            <person name="Grigoriev I.V."/>
            <person name="Bonfante P."/>
            <person name="Martin F.M."/>
        </authorList>
    </citation>
    <scope>NUCLEOTIDE SEQUENCE [LARGE SCALE GENOMIC DNA]</scope>
    <source>
        <strain evidence="5 6">RN42</strain>
    </source>
</reference>
<evidence type="ECO:0000256" key="4">
    <source>
        <dbReference type="SAM" id="MobiDB-lite"/>
    </source>
</evidence>
<accession>A0A3N4IBF1</accession>
<evidence type="ECO:0000256" key="1">
    <source>
        <dbReference type="ARBA" id="ARBA00006806"/>
    </source>
</evidence>
<dbReference type="AlphaFoldDB" id="A0A3N4IBF1"/>
<sequence>MPPPSPLNIRLNTVLRLIKEEASYHRELVKARADLEKLQAPGSDADEYAIRQQQTVVKETEVMPEQVRGKLERAIEELETALNSASEQETDETKEKAKKAVQDGRDVIKQHSEPANGV</sequence>
<dbReference type="GO" id="GO:0007023">
    <property type="term" value="P:post-chaperonin tubulin folding pathway"/>
    <property type="evidence" value="ECO:0007669"/>
    <property type="project" value="UniProtKB-UniRule"/>
</dbReference>
<proteinExistence type="inferred from homology"/>
<dbReference type="Gene3D" id="1.20.58.90">
    <property type="match status" value="1"/>
</dbReference>
<name>A0A3N4IBF1_ASCIM</name>
<evidence type="ECO:0000256" key="3">
    <source>
        <dbReference type="RuleBase" id="RU364030"/>
    </source>
</evidence>
<gene>
    <name evidence="5" type="ORF">BJ508DRAFT_413969</name>
</gene>
<comment type="subcellular location">
    <subcellularLocation>
        <location evidence="3">Cytoplasm</location>
        <location evidence="3">Cytoskeleton</location>
    </subcellularLocation>
</comment>
<dbReference type="Proteomes" id="UP000275078">
    <property type="component" value="Unassembled WGS sequence"/>
</dbReference>
<dbReference type="OrthoDB" id="296187at2759"/>
<dbReference type="STRING" id="1160509.A0A3N4IBF1"/>
<keyword evidence="2 3" id="KW-0143">Chaperone</keyword>
<keyword evidence="3" id="KW-0963">Cytoplasm</keyword>
<comment type="similarity">
    <text evidence="1 3">Belongs to the TBCA family.</text>
</comment>
<dbReference type="GO" id="GO:0005829">
    <property type="term" value="C:cytosol"/>
    <property type="evidence" value="ECO:0007669"/>
    <property type="project" value="TreeGrafter"/>
</dbReference>
<comment type="subunit">
    <text evidence="3">Supercomplex made of cofactors A to E. Cofactors A and D function by capturing and stabilizing tubulin in a quasi-native conformation. Cofactor E binds to the cofactor D-tubulin complex; interaction with cofactor C then causes the release of tubulin polypeptides that are committed to the native state.</text>
</comment>